<feature type="region of interest" description="Disordered" evidence="1">
    <location>
        <begin position="36"/>
        <end position="60"/>
    </location>
</feature>
<feature type="chain" id="PRO_5017245862" evidence="2">
    <location>
        <begin position="23"/>
        <end position="60"/>
    </location>
</feature>
<dbReference type="RefSeq" id="WP_120557754.1">
    <property type="nucleotide sequence ID" value="NZ_RAWK01000152.1"/>
</dbReference>
<dbReference type="EMBL" id="RAWK01000152">
    <property type="protein sequence ID" value="RKH61329.1"/>
    <property type="molecule type" value="Genomic_DNA"/>
</dbReference>
<proteinExistence type="predicted"/>
<dbReference type="AlphaFoldDB" id="A0A3A8PY07"/>
<keyword evidence="4" id="KW-1185">Reference proteome</keyword>
<evidence type="ECO:0000313" key="3">
    <source>
        <dbReference type="EMBL" id="RKH61329.1"/>
    </source>
</evidence>
<feature type="compositionally biased region" description="Low complexity" evidence="1">
    <location>
        <begin position="47"/>
        <end position="60"/>
    </location>
</feature>
<accession>A0A3A8PY07</accession>
<sequence>MPAAPLLLSAATSLFAMTWLLAAAPFSVAVESAGFTVQSDGPRPGEEFPGFPLPRRSSPA</sequence>
<gene>
    <name evidence="3" type="ORF">D7W81_24170</name>
</gene>
<keyword evidence="2" id="KW-0732">Signal</keyword>
<comment type="caution">
    <text evidence="3">The sequence shown here is derived from an EMBL/GenBank/DDBJ whole genome shotgun (WGS) entry which is preliminary data.</text>
</comment>
<dbReference type="Proteomes" id="UP000267003">
    <property type="component" value="Unassembled WGS sequence"/>
</dbReference>
<evidence type="ECO:0000313" key="4">
    <source>
        <dbReference type="Proteomes" id="UP000267003"/>
    </source>
</evidence>
<organism evidence="3 4">
    <name type="scientific">Corallococcus aberystwythensis</name>
    <dbReference type="NCBI Taxonomy" id="2316722"/>
    <lineage>
        <taxon>Bacteria</taxon>
        <taxon>Pseudomonadati</taxon>
        <taxon>Myxococcota</taxon>
        <taxon>Myxococcia</taxon>
        <taxon>Myxococcales</taxon>
        <taxon>Cystobacterineae</taxon>
        <taxon>Myxococcaceae</taxon>
        <taxon>Corallococcus</taxon>
    </lineage>
</organism>
<name>A0A3A8PY07_9BACT</name>
<feature type="signal peptide" evidence="2">
    <location>
        <begin position="1"/>
        <end position="22"/>
    </location>
</feature>
<reference evidence="4" key="1">
    <citation type="submission" date="2018-09" db="EMBL/GenBank/DDBJ databases">
        <authorList>
            <person name="Livingstone P.G."/>
            <person name="Whitworth D.E."/>
        </authorList>
    </citation>
    <scope>NUCLEOTIDE SEQUENCE [LARGE SCALE GENOMIC DNA]</scope>
    <source>
        <strain evidence="4">AB050A</strain>
    </source>
</reference>
<protein>
    <submittedName>
        <fullName evidence="3">Uncharacterized protein</fullName>
    </submittedName>
</protein>
<evidence type="ECO:0000256" key="2">
    <source>
        <dbReference type="SAM" id="SignalP"/>
    </source>
</evidence>
<evidence type="ECO:0000256" key="1">
    <source>
        <dbReference type="SAM" id="MobiDB-lite"/>
    </source>
</evidence>